<evidence type="ECO:0000256" key="1">
    <source>
        <dbReference type="SAM" id="MobiDB-lite"/>
    </source>
</evidence>
<dbReference type="PANTHER" id="PTHR47332:SF2">
    <property type="entry name" value="SET-6"/>
    <property type="match status" value="1"/>
</dbReference>
<dbReference type="RefSeq" id="XP_033650604.1">
    <property type="nucleotide sequence ID" value="XM_033797147.1"/>
</dbReference>
<keyword evidence="4" id="KW-1185">Reference proteome</keyword>
<dbReference type="Pfam" id="PF00856">
    <property type="entry name" value="SET"/>
    <property type="match status" value="1"/>
</dbReference>
<dbReference type="InterPro" id="IPR053185">
    <property type="entry name" value="SET_domain_protein"/>
</dbReference>
<organism evidence="3 4">
    <name type="scientific">Westerdykella ornata</name>
    <dbReference type="NCBI Taxonomy" id="318751"/>
    <lineage>
        <taxon>Eukaryota</taxon>
        <taxon>Fungi</taxon>
        <taxon>Dikarya</taxon>
        <taxon>Ascomycota</taxon>
        <taxon>Pezizomycotina</taxon>
        <taxon>Dothideomycetes</taxon>
        <taxon>Pleosporomycetidae</taxon>
        <taxon>Pleosporales</taxon>
        <taxon>Sporormiaceae</taxon>
        <taxon>Westerdykella</taxon>
    </lineage>
</organism>
<accession>A0A6A6J9Q7</accession>
<dbReference type="CDD" id="cd20071">
    <property type="entry name" value="SET_SMYD"/>
    <property type="match status" value="1"/>
</dbReference>
<dbReference type="SMART" id="SM00317">
    <property type="entry name" value="SET"/>
    <property type="match status" value="1"/>
</dbReference>
<evidence type="ECO:0000313" key="3">
    <source>
        <dbReference type="EMBL" id="KAF2273065.1"/>
    </source>
</evidence>
<dbReference type="GeneID" id="54550322"/>
<evidence type="ECO:0000259" key="2">
    <source>
        <dbReference type="PROSITE" id="PS50280"/>
    </source>
</evidence>
<dbReference type="SUPFAM" id="SSF82199">
    <property type="entry name" value="SET domain"/>
    <property type="match status" value="1"/>
</dbReference>
<dbReference type="PROSITE" id="PS50280">
    <property type="entry name" value="SET"/>
    <property type="match status" value="1"/>
</dbReference>
<name>A0A6A6J9Q7_WESOR</name>
<dbReference type="PANTHER" id="PTHR47332">
    <property type="entry name" value="SET DOMAIN-CONTAINING PROTEIN 5"/>
    <property type="match status" value="1"/>
</dbReference>
<proteinExistence type="predicted"/>
<evidence type="ECO:0000313" key="4">
    <source>
        <dbReference type="Proteomes" id="UP000800097"/>
    </source>
</evidence>
<dbReference type="Gene3D" id="2.170.270.10">
    <property type="entry name" value="SET domain"/>
    <property type="match status" value="1"/>
</dbReference>
<dbReference type="InterPro" id="IPR001214">
    <property type="entry name" value="SET_dom"/>
</dbReference>
<feature type="region of interest" description="Disordered" evidence="1">
    <location>
        <begin position="1"/>
        <end position="31"/>
    </location>
</feature>
<reference evidence="3" key="1">
    <citation type="journal article" date="2020" name="Stud. Mycol.">
        <title>101 Dothideomycetes genomes: a test case for predicting lifestyles and emergence of pathogens.</title>
        <authorList>
            <person name="Haridas S."/>
            <person name="Albert R."/>
            <person name="Binder M."/>
            <person name="Bloem J."/>
            <person name="Labutti K."/>
            <person name="Salamov A."/>
            <person name="Andreopoulos B."/>
            <person name="Baker S."/>
            <person name="Barry K."/>
            <person name="Bills G."/>
            <person name="Bluhm B."/>
            <person name="Cannon C."/>
            <person name="Castanera R."/>
            <person name="Culley D."/>
            <person name="Daum C."/>
            <person name="Ezra D."/>
            <person name="Gonzalez J."/>
            <person name="Henrissat B."/>
            <person name="Kuo A."/>
            <person name="Liang C."/>
            <person name="Lipzen A."/>
            <person name="Lutzoni F."/>
            <person name="Magnuson J."/>
            <person name="Mondo S."/>
            <person name="Nolan M."/>
            <person name="Ohm R."/>
            <person name="Pangilinan J."/>
            <person name="Park H.-J."/>
            <person name="Ramirez L."/>
            <person name="Alfaro M."/>
            <person name="Sun H."/>
            <person name="Tritt A."/>
            <person name="Yoshinaga Y."/>
            <person name="Zwiers L.-H."/>
            <person name="Turgeon B."/>
            <person name="Goodwin S."/>
            <person name="Spatafora J."/>
            <person name="Crous P."/>
            <person name="Grigoriev I."/>
        </authorList>
    </citation>
    <scope>NUCLEOTIDE SEQUENCE</scope>
    <source>
        <strain evidence="3">CBS 379.55</strain>
    </source>
</reference>
<protein>
    <submittedName>
        <fullName evidence="3">SET domain-containing protein</fullName>
    </submittedName>
</protein>
<feature type="domain" description="SET" evidence="2">
    <location>
        <begin position="103"/>
        <end position="257"/>
    </location>
</feature>
<dbReference type="AlphaFoldDB" id="A0A6A6J9Q7"/>
<sequence length="401" mass="44548">MDQLLQPGYHPRQPQGQQQQPQKPLSSNPHLPWTHAPICTHSHSLNSLSTKYCVYTSQTAFINGISILTTPSLAALAAEHLDEEPLSIFFTPDQFDEWSSQPRPWEIVDIPGKDKGVVATRKIRKYETFMVDQAAVMVDLEMEKGVGLKEGMRLLKVAVDRLKRPEVVREMSGRHAGALKEGEVAVEGRVEEDVMMTNAFGTSLGEGSFRGLFPLVSRINHACDPNSFVMFSNSGFSLGIKAYRDIDPGEEITISYLLLGKTHSERQQGLSRWGFTCTCALCSLPTPERNASDARRARITRLQAHLESQFKSHAYNAALRTGEEIVSLMKEENLTALLADQYVVMTRLSTAAGDREAAEMWAGEAVEVLGEMGFLGTEWREEGRWGVEELLGAFGGRGVYE</sequence>
<feature type="compositionally biased region" description="Low complexity" evidence="1">
    <location>
        <begin position="1"/>
        <end position="24"/>
    </location>
</feature>
<dbReference type="EMBL" id="ML986513">
    <property type="protein sequence ID" value="KAF2273065.1"/>
    <property type="molecule type" value="Genomic_DNA"/>
</dbReference>
<dbReference type="OrthoDB" id="438641at2759"/>
<gene>
    <name evidence="3" type="ORF">EI97DRAFT_424876</name>
</gene>
<dbReference type="Proteomes" id="UP000800097">
    <property type="component" value="Unassembled WGS sequence"/>
</dbReference>
<dbReference type="InterPro" id="IPR046341">
    <property type="entry name" value="SET_dom_sf"/>
</dbReference>